<dbReference type="Proteomes" id="UP000285710">
    <property type="component" value="Unassembled WGS sequence"/>
</dbReference>
<gene>
    <name evidence="2" type="ORF">D2T33_07020</name>
</gene>
<dbReference type="Pfam" id="PF19834">
    <property type="entry name" value="DUF6314"/>
    <property type="match status" value="1"/>
</dbReference>
<organism evidence="2 3">
    <name type="scientific">Paenirhodobacter populi</name>
    <dbReference type="NCBI Taxonomy" id="2306993"/>
    <lineage>
        <taxon>Bacteria</taxon>
        <taxon>Pseudomonadati</taxon>
        <taxon>Pseudomonadota</taxon>
        <taxon>Alphaproteobacteria</taxon>
        <taxon>Rhodobacterales</taxon>
        <taxon>Rhodobacter group</taxon>
        <taxon>Paenirhodobacter</taxon>
    </lineage>
</organism>
<evidence type="ECO:0000259" key="1">
    <source>
        <dbReference type="Pfam" id="PF19834"/>
    </source>
</evidence>
<reference evidence="2 3" key="2">
    <citation type="submission" date="2019-01" db="EMBL/GenBank/DDBJ databases">
        <authorList>
            <person name="Li Y."/>
        </authorList>
    </citation>
    <scope>NUCLEOTIDE SEQUENCE [LARGE SCALE GENOMIC DNA]</scope>
    <source>
        <strain evidence="2 3">2D-5</strain>
    </source>
</reference>
<dbReference type="EMBL" id="SAUW01000006">
    <property type="protein sequence ID" value="RWR12947.1"/>
    <property type="molecule type" value="Genomic_DNA"/>
</dbReference>
<comment type="caution">
    <text evidence="2">The sequence shown here is derived from an EMBL/GenBank/DDBJ whole genome shotgun (WGS) entry which is preliminary data.</text>
</comment>
<reference evidence="2 3" key="1">
    <citation type="submission" date="2019-01" db="EMBL/GenBank/DDBJ databases">
        <title>Sinorhodobacter populi sp. nov. isolated from the symptomatic bark tissue of Populus euramericana canker.</title>
        <authorList>
            <person name="Xu G."/>
        </authorList>
    </citation>
    <scope>NUCLEOTIDE SEQUENCE [LARGE SCALE GENOMIC DNA]</scope>
    <source>
        <strain evidence="2 3">2D-5</strain>
    </source>
</reference>
<dbReference type="RefSeq" id="WP_128269319.1">
    <property type="nucleotide sequence ID" value="NZ_SAUW01000006.1"/>
</dbReference>
<dbReference type="InterPro" id="IPR045632">
    <property type="entry name" value="DUF6314"/>
</dbReference>
<evidence type="ECO:0000313" key="3">
    <source>
        <dbReference type="Proteomes" id="UP000285710"/>
    </source>
</evidence>
<sequence length="145" mass="16778">MRLKLADFEGEWGISRRIFQATGTAHFIGRALFRPDGAGLHYHEEGLMHLPGTAPMRAERDYLWRQTGDGIAVLFADGRPFHDFRPDAPEAAHWCDPDDYRVRYSFGLWPEWQAEWRVRGPRKDYRMVSRYSPLQAAEFAGNLAP</sequence>
<feature type="domain" description="DUF6314" evidence="1">
    <location>
        <begin position="8"/>
        <end position="132"/>
    </location>
</feature>
<protein>
    <submittedName>
        <fullName evidence="2">Trigger factor</fullName>
    </submittedName>
</protein>
<dbReference type="AlphaFoldDB" id="A0A443IXX3"/>
<keyword evidence="3" id="KW-1185">Reference proteome</keyword>
<proteinExistence type="predicted"/>
<accession>A0A443IXX3</accession>
<evidence type="ECO:0000313" key="2">
    <source>
        <dbReference type="EMBL" id="RWR12947.1"/>
    </source>
</evidence>
<name>A0A443IXX3_9RHOB</name>